<dbReference type="InterPro" id="IPR011032">
    <property type="entry name" value="GroES-like_sf"/>
</dbReference>
<dbReference type="EMBL" id="CP030850">
    <property type="protein sequence ID" value="AXE20829.1"/>
    <property type="molecule type" value="Genomic_DNA"/>
</dbReference>
<dbReference type="SMART" id="SM00829">
    <property type="entry name" value="PKS_ER"/>
    <property type="match status" value="1"/>
</dbReference>
<reference evidence="2 3" key="1">
    <citation type="submission" date="2018-07" db="EMBL/GenBank/DDBJ databases">
        <title>Genome sequencing of Runella.</title>
        <authorList>
            <person name="Baek M.-G."/>
            <person name="Yi H."/>
        </authorList>
    </citation>
    <scope>NUCLEOTIDE SEQUENCE [LARGE SCALE GENOMIC DNA]</scope>
    <source>
        <strain evidence="2 3">HYN0085</strain>
    </source>
</reference>
<evidence type="ECO:0000259" key="1">
    <source>
        <dbReference type="SMART" id="SM00829"/>
    </source>
</evidence>
<dbReference type="Pfam" id="PF08240">
    <property type="entry name" value="ADH_N"/>
    <property type="match status" value="1"/>
</dbReference>
<sequence>MKAVICSEYGPPDVLQIKEVEKPIPKNNEILVRVRATTVTAADHRLRSFTVPAVAWLPARIVLGIRRPRNPILGVELSGEIEAVGSEVKRFKKGDLIFAATLADFGAYAQYKCLPENGPIAIKPANSTFEEAAAIPIGARTALHFLKKGNIMRGQKVLVYGASGSVGTYAVQLARYFGAVVTGVCSGKNAELVKSLGADKVLDYAKEDFTQKLELYDMIFLAVDKWPFSICNKFLAEKGIFIDVTNPVKSLSMLWVSLTSPKRIITSENVPNSAEALNFLKGLVESGELKPVIDRTYPLEQMVEAHSYVDQGHKRGNVAITVD</sequence>
<dbReference type="InterPro" id="IPR036291">
    <property type="entry name" value="NAD(P)-bd_dom_sf"/>
</dbReference>
<dbReference type="CDD" id="cd08267">
    <property type="entry name" value="MDR1"/>
    <property type="match status" value="1"/>
</dbReference>
<dbReference type="GO" id="GO:0016491">
    <property type="term" value="F:oxidoreductase activity"/>
    <property type="evidence" value="ECO:0007669"/>
    <property type="project" value="InterPro"/>
</dbReference>
<dbReference type="Pfam" id="PF13602">
    <property type="entry name" value="ADH_zinc_N_2"/>
    <property type="match status" value="1"/>
</dbReference>
<dbReference type="OrthoDB" id="648910at2"/>
<keyword evidence="3" id="KW-1185">Reference proteome</keyword>
<dbReference type="InterPro" id="IPR052733">
    <property type="entry name" value="Chloroplast_QOR"/>
</dbReference>
<dbReference type="Gene3D" id="3.40.50.720">
    <property type="entry name" value="NAD(P)-binding Rossmann-like Domain"/>
    <property type="match status" value="1"/>
</dbReference>
<evidence type="ECO:0000313" key="2">
    <source>
        <dbReference type="EMBL" id="AXE20829.1"/>
    </source>
</evidence>
<dbReference type="PANTHER" id="PTHR44013:SF1">
    <property type="entry name" value="ZINC-TYPE ALCOHOL DEHYDROGENASE-LIKE PROTEIN C16A3.02C"/>
    <property type="match status" value="1"/>
</dbReference>
<dbReference type="PANTHER" id="PTHR44013">
    <property type="entry name" value="ZINC-TYPE ALCOHOL DEHYDROGENASE-LIKE PROTEIN C16A3.02C"/>
    <property type="match status" value="1"/>
</dbReference>
<dbReference type="SUPFAM" id="SSF50129">
    <property type="entry name" value="GroES-like"/>
    <property type="match status" value="1"/>
</dbReference>
<name>A0A344TQA8_9BACT</name>
<evidence type="ECO:0000313" key="3">
    <source>
        <dbReference type="Proteomes" id="UP000251993"/>
    </source>
</evidence>
<dbReference type="SUPFAM" id="SSF51735">
    <property type="entry name" value="NAD(P)-binding Rossmann-fold domains"/>
    <property type="match status" value="1"/>
</dbReference>
<accession>A0A344TQA8</accession>
<dbReference type="KEGG" id="run:DR864_25390"/>
<dbReference type="Proteomes" id="UP000251993">
    <property type="component" value="Chromosome"/>
</dbReference>
<dbReference type="RefSeq" id="WP_114069590.1">
    <property type="nucleotide sequence ID" value="NZ_CP030850.1"/>
</dbReference>
<feature type="domain" description="Enoyl reductase (ER)" evidence="1">
    <location>
        <begin position="10"/>
        <end position="320"/>
    </location>
</feature>
<gene>
    <name evidence="2" type="ORF">DR864_25390</name>
</gene>
<dbReference type="Gene3D" id="3.90.180.10">
    <property type="entry name" value="Medium-chain alcohol dehydrogenases, catalytic domain"/>
    <property type="match status" value="1"/>
</dbReference>
<proteinExistence type="predicted"/>
<organism evidence="2 3">
    <name type="scientific">Runella rosea</name>
    <dbReference type="NCBI Taxonomy" id="2259595"/>
    <lineage>
        <taxon>Bacteria</taxon>
        <taxon>Pseudomonadati</taxon>
        <taxon>Bacteroidota</taxon>
        <taxon>Cytophagia</taxon>
        <taxon>Cytophagales</taxon>
        <taxon>Spirosomataceae</taxon>
        <taxon>Runella</taxon>
    </lineage>
</organism>
<dbReference type="AlphaFoldDB" id="A0A344TQA8"/>
<dbReference type="InterPro" id="IPR020843">
    <property type="entry name" value="ER"/>
</dbReference>
<protein>
    <submittedName>
        <fullName evidence="2">NAD(P)-dependent alcohol dehydrogenase</fullName>
    </submittedName>
</protein>
<dbReference type="InterPro" id="IPR013154">
    <property type="entry name" value="ADH-like_N"/>
</dbReference>